<dbReference type="OrthoDB" id="2557at10239"/>
<name>A0A1B3B063_9CAUD</name>
<dbReference type="KEGG" id="vg:29063300"/>
<dbReference type="EMBL" id="KX557278">
    <property type="protein sequence ID" value="AOE44368.1"/>
    <property type="molecule type" value="Genomic_DNA"/>
</dbReference>
<reference evidence="2" key="1">
    <citation type="submission" date="2016-07" db="EMBL/GenBank/DDBJ databases">
        <authorList>
            <person name="Florea S."/>
            <person name="Webb J.S."/>
            <person name="Jaromczyk J."/>
            <person name="Schardl C.L."/>
        </authorList>
    </citation>
    <scope>NUCLEOTIDE SEQUENCE [LARGE SCALE GENOMIC DNA]</scope>
</reference>
<evidence type="ECO:0000313" key="2">
    <source>
        <dbReference type="Proteomes" id="UP000203019"/>
    </source>
</evidence>
<sequence>MSYPLTTHTVVRYVSPDGEVLPLSGGPDAGKYQVWLGHDPVGLGHVETKALFDAAARQWGEEYVGETVDHQELELPLFVLTDHTGVDGLRRRREWLKKLFPRDRVGWLCVYTNVTGWRWLATRRGSLKPVLGADPNARGGLELELVLLVENPLARVADSNDSWRNTELTGKGSLLLYPGPEYHGWPQFTVRGPGRFRFKYLDNDVLFDFNVLATETLLVNTDEARPTVRGRTDAGVQRNLLPLVRGTKFRTPLPKDTPTRVDVTVTNGNANSAVYGVCAQQLEGLL</sequence>
<organism evidence="1 2">
    <name type="scientific">Gordonia phage Ghobes</name>
    <dbReference type="NCBI Taxonomy" id="1887647"/>
    <lineage>
        <taxon>Viruses</taxon>
        <taxon>Duplodnaviria</taxon>
        <taxon>Heunggongvirae</taxon>
        <taxon>Uroviricota</taxon>
        <taxon>Caudoviricetes</taxon>
        <taxon>Ghobesvirus</taxon>
        <taxon>Ghobesvirus ghobes</taxon>
    </lineage>
</organism>
<evidence type="ECO:0000313" key="1">
    <source>
        <dbReference type="EMBL" id="AOE44368.1"/>
    </source>
</evidence>
<dbReference type="RefSeq" id="YP_009281118.1">
    <property type="nucleotide sequence ID" value="NC_031028.1"/>
</dbReference>
<dbReference type="GeneID" id="29063300"/>
<gene>
    <name evidence="1" type="primary">15</name>
    <name evidence="1" type="ORF">SEA_GHOBES_15</name>
</gene>
<accession>A0A1B3B063</accession>
<dbReference type="Proteomes" id="UP000203019">
    <property type="component" value="Segment"/>
</dbReference>
<keyword evidence="2" id="KW-1185">Reference proteome</keyword>
<protein>
    <submittedName>
        <fullName evidence="1">Minor tail protein</fullName>
    </submittedName>
</protein>
<proteinExistence type="predicted"/>